<feature type="domain" description="GGDEF" evidence="4">
    <location>
        <begin position="251"/>
        <end position="396"/>
    </location>
</feature>
<evidence type="ECO:0000259" key="4">
    <source>
        <dbReference type="PROSITE" id="PS50887"/>
    </source>
</evidence>
<accession>A0ABU2ZY47</accession>
<dbReference type="Proteomes" id="UP001266357">
    <property type="component" value="Unassembled WGS sequence"/>
</dbReference>
<reference evidence="5 6" key="1">
    <citation type="submission" date="2023-09" db="EMBL/GenBank/DDBJ databases">
        <authorList>
            <person name="Rey-Velasco X."/>
        </authorList>
    </citation>
    <scope>NUCLEOTIDE SEQUENCE [LARGE SCALE GENOMIC DNA]</scope>
    <source>
        <strain evidence="5 6">W431</strain>
    </source>
</reference>
<evidence type="ECO:0000313" key="5">
    <source>
        <dbReference type="EMBL" id="MDT0602610.1"/>
    </source>
</evidence>
<dbReference type="Gene3D" id="3.30.70.270">
    <property type="match status" value="1"/>
</dbReference>
<dbReference type="CDD" id="cd01949">
    <property type="entry name" value="GGDEF"/>
    <property type="match status" value="1"/>
</dbReference>
<feature type="transmembrane region" description="Helical" evidence="3">
    <location>
        <begin position="121"/>
        <end position="141"/>
    </location>
</feature>
<keyword evidence="3" id="KW-1133">Transmembrane helix</keyword>
<proteinExistence type="predicted"/>
<dbReference type="PANTHER" id="PTHR45138">
    <property type="entry name" value="REGULATORY COMPONENTS OF SENSORY TRANSDUCTION SYSTEM"/>
    <property type="match status" value="1"/>
</dbReference>
<evidence type="ECO:0000256" key="2">
    <source>
        <dbReference type="ARBA" id="ARBA00034247"/>
    </source>
</evidence>
<keyword evidence="6" id="KW-1185">Reference proteome</keyword>
<dbReference type="GO" id="GO:0052621">
    <property type="term" value="F:diguanylate cyclase activity"/>
    <property type="evidence" value="ECO:0007669"/>
    <property type="project" value="UniProtKB-EC"/>
</dbReference>
<feature type="transmembrane region" description="Helical" evidence="3">
    <location>
        <begin position="92"/>
        <end position="109"/>
    </location>
</feature>
<comment type="caution">
    <text evidence="5">The sequence shown here is derived from an EMBL/GenBank/DDBJ whole genome shotgun (WGS) entry which is preliminary data.</text>
</comment>
<dbReference type="InterPro" id="IPR050469">
    <property type="entry name" value="Diguanylate_Cyclase"/>
</dbReference>
<keyword evidence="5" id="KW-0548">Nucleotidyltransferase</keyword>
<dbReference type="InterPro" id="IPR029787">
    <property type="entry name" value="Nucleotide_cyclase"/>
</dbReference>
<dbReference type="InterPro" id="IPR043128">
    <property type="entry name" value="Rev_trsase/Diguanyl_cyclase"/>
</dbReference>
<dbReference type="SUPFAM" id="SSF55073">
    <property type="entry name" value="Nucleotide cyclase"/>
    <property type="match status" value="1"/>
</dbReference>
<dbReference type="EMBL" id="JAVRIF010000001">
    <property type="protein sequence ID" value="MDT0602610.1"/>
    <property type="molecule type" value="Genomic_DNA"/>
</dbReference>
<name>A0ABU2ZY47_9GAMM</name>
<feature type="transmembrane region" description="Helical" evidence="3">
    <location>
        <begin position="153"/>
        <end position="173"/>
    </location>
</feature>
<organism evidence="5 6">
    <name type="scientific">Thalassotalea castellviae</name>
    <dbReference type="NCBI Taxonomy" id="3075612"/>
    <lineage>
        <taxon>Bacteria</taxon>
        <taxon>Pseudomonadati</taxon>
        <taxon>Pseudomonadota</taxon>
        <taxon>Gammaproteobacteria</taxon>
        <taxon>Alteromonadales</taxon>
        <taxon>Colwelliaceae</taxon>
        <taxon>Thalassotalea</taxon>
    </lineage>
</organism>
<feature type="transmembrane region" description="Helical" evidence="3">
    <location>
        <begin position="180"/>
        <end position="197"/>
    </location>
</feature>
<evidence type="ECO:0000313" key="6">
    <source>
        <dbReference type="Proteomes" id="UP001266357"/>
    </source>
</evidence>
<comment type="catalytic activity">
    <reaction evidence="2">
        <text>2 GTP = 3',3'-c-di-GMP + 2 diphosphate</text>
        <dbReference type="Rhea" id="RHEA:24898"/>
        <dbReference type="ChEBI" id="CHEBI:33019"/>
        <dbReference type="ChEBI" id="CHEBI:37565"/>
        <dbReference type="ChEBI" id="CHEBI:58805"/>
        <dbReference type="EC" id="2.7.7.65"/>
    </reaction>
</comment>
<feature type="transmembrane region" description="Helical" evidence="3">
    <location>
        <begin position="38"/>
        <end position="55"/>
    </location>
</feature>
<gene>
    <name evidence="5" type="ORF">RM573_03290</name>
</gene>
<dbReference type="NCBIfam" id="TIGR00254">
    <property type="entry name" value="GGDEF"/>
    <property type="match status" value="1"/>
</dbReference>
<dbReference type="SMART" id="SM00267">
    <property type="entry name" value="GGDEF"/>
    <property type="match status" value="1"/>
</dbReference>
<feature type="transmembrane region" description="Helical" evidence="3">
    <location>
        <begin position="12"/>
        <end position="32"/>
    </location>
</feature>
<dbReference type="Pfam" id="PF00990">
    <property type="entry name" value="GGDEF"/>
    <property type="match status" value="1"/>
</dbReference>
<dbReference type="EC" id="2.7.7.65" evidence="1"/>
<keyword evidence="3" id="KW-0472">Membrane</keyword>
<feature type="transmembrane region" description="Helical" evidence="3">
    <location>
        <begin position="62"/>
        <end position="80"/>
    </location>
</feature>
<dbReference type="PROSITE" id="PS50887">
    <property type="entry name" value="GGDEF"/>
    <property type="match status" value="1"/>
</dbReference>
<evidence type="ECO:0000256" key="3">
    <source>
        <dbReference type="SAM" id="Phobius"/>
    </source>
</evidence>
<dbReference type="PANTHER" id="PTHR45138:SF9">
    <property type="entry name" value="DIGUANYLATE CYCLASE DGCM-RELATED"/>
    <property type="match status" value="1"/>
</dbReference>
<dbReference type="InterPro" id="IPR000160">
    <property type="entry name" value="GGDEF_dom"/>
</dbReference>
<feature type="transmembrane region" description="Helical" evidence="3">
    <location>
        <begin position="203"/>
        <end position="229"/>
    </location>
</feature>
<evidence type="ECO:0000256" key="1">
    <source>
        <dbReference type="ARBA" id="ARBA00012528"/>
    </source>
</evidence>
<protein>
    <recommendedName>
        <fullName evidence="1">diguanylate cyclase</fullName>
        <ecNumber evidence="1">2.7.7.65</ecNumber>
    </recommendedName>
</protein>
<sequence>MIQKLEGLKTTLWSGLAVSLIIVATLATQHYWMTKVNFIEQVLMGGFVVGILFSAQFSRSRFTLLIALCFGYYLLSKNVFTGLDFLNKNPQWLYLSTIFILAYLTLIKDRALISMHGIARLIGLGFCIALAKLWLMAMSWLQSYSIRNSLPYLNIELIIINFPLFIVAILVLFKSLRQPNLFVSSLLTTLIVGNLYFNDQISLPLSIMFSLLVLHYIIVVVIDSYYLAYRDELTHLPSRRALNQYALSLGRKYCVAMLDIDHFKKFNDNYGHDIGDQVLKLVAAKLAEVKSGGRVFRYGGEEFTAIFPRKTAAEALDELEKLRQSVADYNIVIRHPIRKTKKSRQNNQAESLKTVNVTISIGVATRQAKQSFEQTIKQADQALYKAKKKGRNQVCQ</sequence>
<keyword evidence="5" id="KW-0808">Transferase</keyword>
<keyword evidence="3" id="KW-0812">Transmembrane</keyword>
<dbReference type="RefSeq" id="WP_311577165.1">
    <property type="nucleotide sequence ID" value="NZ_JAVRIF010000001.1"/>
</dbReference>